<proteinExistence type="inferred from homology"/>
<comment type="catalytic activity">
    <reaction evidence="9 10 11">
        <text>adenosine(37) in tRNA + dimethylallyl diphosphate = N(6)-dimethylallyladenosine(37) in tRNA + diphosphate</text>
        <dbReference type="Rhea" id="RHEA:26482"/>
        <dbReference type="Rhea" id="RHEA-COMP:10162"/>
        <dbReference type="Rhea" id="RHEA-COMP:10375"/>
        <dbReference type="ChEBI" id="CHEBI:33019"/>
        <dbReference type="ChEBI" id="CHEBI:57623"/>
        <dbReference type="ChEBI" id="CHEBI:74411"/>
        <dbReference type="ChEBI" id="CHEBI:74415"/>
        <dbReference type="EC" id="2.5.1.75"/>
    </reaction>
</comment>
<dbReference type="GO" id="GO:0005524">
    <property type="term" value="F:ATP binding"/>
    <property type="evidence" value="ECO:0007669"/>
    <property type="project" value="UniProtKB-UniRule"/>
</dbReference>
<feature type="site" description="Interaction with substrate tRNA" evidence="10">
    <location>
        <position position="100"/>
    </location>
</feature>
<dbReference type="InterPro" id="IPR027417">
    <property type="entry name" value="P-loop_NTPase"/>
</dbReference>
<dbReference type="eggNOG" id="COG0324">
    <property type="taxonomic scope" value="Bacteria"/>
</dbReference>
<comment type="subunit">
    <text evidence="10">Monomer.</text>
</comment>
<dbReference type="OrthoDB" id="9776390at2"/>
<comment type="caution">
    <text evidence="10">Lacks conserved residue(s) required for the propagation of feature annotation.</text>
</comment>
<dbReference type="Proteomes" id="UP000028945">
    <property type="component" value="Chromosome"/>
</dbReference>
<dbReference type="EC" id="2.5.1.75" evidence="10"/>
<dbReference type="RefSeq" id="WP_038500375.1">
    <property type="nucleotide sequence ID" value="NZ_AFWK01000030.1"/>
</dbReference>
<dbReference type="PANTHER" id="PTHR11088">
    <property type="entry name" value="TRNA DIMETHYLALLYLTRANSFERASE"/>
    <property type="match status" value="1"/>
</dbReference>
<feature type="binding site" evidence="10">
    <location>
        <begin position="11"/>
        <end position="16"/>
    </location>
    <ligand>
        <name>substrate</name>
    </ligand>
</feature>
<dbReference type="HAMAP" id="MF_00185">
    <property type="entry name" value="IPP_trans"/>
    <property type="match status" value="1"/>
</dbReference>
<evidence type="ECO:0000256" key="11">
    <source>
        <dbReference type="RuleBase" id="RU003783"/>
    </source>
</evidence>
<evidence type="ECO:0000256" key="12">
    <source>
        <dbReference type="RuleBase" id="RU003784"/>
    </source>
</evidence>
<evidence type="ECO:0000256" key="9">
    <source>
        <dbReference type="ARBA" id="ARBA00049563"/>
    </source>
</evidence>
<dbReference type="Gene3D" id="1.10.20.140">
    <property type="match status" value="1"/>
</dbReference>
<dbReference type="GO" id="GO:0006400">
    <property type="term" value="P:tRNA modification"/>
    <property type="evidence" value="ECO:0007669"/>
    <property type="project" value="TreeGrafter"/>
</dbReference>
<dbReference type="HOGENOM" id="CLU_032616_0_0_4"/>
<protein>
    <recommendedName>
        <fullName evidence="10">tRNA dimethylallyltransferase</fullName>
        <ecNumber evidence="10">2.5.1.75</ecNumber>
    </recommendedName>
    <alternativeName>
        <fullName evidence="10">Dimethylallyl diphosphate:tRNA dimethylallyltransferase</fullName>
        <shortName evidence="10">DMAPP:tRNA dimethylallyltransferase</shortName>
        <shortName evidence="10">DMATase</shortName>
    </alternativeName>
    <alternativeName>
        <fullName evidence="10">Isopentenyl-diphosphate:tRNA isopentenyltransferase</fullName>
        <shortName evidence="10">IPP transferase</shortName>
        <shortName evidence="10">IPPT</shortName>
        <shortName evidence="10">IPTase</shortName>
    </alternativeName>
</protein>
<feature type="region of interest" description="Interaction with substrate tRNA" evidence="10">
    <location>
        <begin position="238"/>
        <end position="243"/>
    </location>
</feature>
<dbReference type="Gene3D" id="3.40.50.300">
    <property type="entry name" value="P-loop containing nucleotide triphosphate hydrolases"/>
    <property type="match status" value="1"/>
</dbReference>
<comment type="function">
    <text evidence="2 10 12">Catalyzes the transfer of a dimethylallyl group onto the adenine at position 37 in tRNAs that read codons beginning with uridine, leading to the formation of N6-(dimethylallyl)adenosine (i(6)A).</text>
</comment>
<feature type="binding site" evidence="10">
    <location>
        <begin position="9"/>
        <end position="16"/>
    </location>
    <ligand>
        <name>ATP</name>
        <dbReference type="ChEBI" id="CHEBI:30616"/>
    </ligand>
</feature>
<dbReference type="SUPFAM" id="SSF52540">
    <property type="entry name" value="P-loop containing nucleoside triphosphate hydrolases"/>
    <property type="match status" value="1"/>
</dbReference>
<keyword evidence="4 10" id="KW-0808">Transferase</keyword>
<name>A0A077DDP7_9BURK</name>
<evidence type="ECO:0000256" key="8">
    <source>
        <dbReference type="ARBA" id="ARBA00022842"/>
    </source>
</evidence>
<dbReference type="AlphaFoldDB" id="A0A077DDP7"/>
<dbReference type="PANTHER" id="PTHR11088:SF60">
    <property type="entry name" value="TRNA DIMETHYLALLYLTRANSFERASE"/>
    <property type="match status" value="1"/>
</dbReference>
<evidence type="ECO:0000256" key="3">
    <source>
        <dbReference type="ARBA" id="ARBA00005842"/>
    </source>
</evidence>
<dbReference type="GO" id="GO:0052381">
    <property type="term" value="F:tRNA dimethylallyltransferase activity"/>
    <property type="evidence" value="ECO:0007669"/>
    <property type="project" value="UniProtKB-UniRule"/>
</dbReference>
<evidence type="ECO:0000256" key="2">
    <source>
        <dbReference type="ARBA" id="ARBA00003213"/>
    </source>
</evidence>
<organism evidence="14 15">
    <name type="scientific">Basilea psittacipulmonis DSM 24701</name>
    <dbReference type="NCBI Taxonomy" id="1072685"/>
    <lineage>
        <taxon>Bacteria</taxon>
        <taxon>Pseudomonadati</taxon>
        <taxon>Pseudomonadota</taxon>
        <taxon>Betaproteobacteria</taxon>
        <taxon>Burkholderiales</taxon>
        <taxon>Alcaligenaceae</taxon>
        <taxon>Basilea</taxon>
    </lineage>
</organism>
<evidence type="ECO:0000313" key="14">
    <source>
        <dbReference type="EMBL" id="AIL32995.1"/>
    </source>
</evidence>
<evidence type="ECO:0000256" key="1">
    <source>
        <dbReference type="ARBA" id="ARBA00001946"/>
    </source>
</evidence>
<comment type="cofactor">
    <cofactor evidence="1 10">
        <name>Mg(2+)</name>
        <dbReference type="ChEBI" id="CHEBI:18420"/>
    </cofactor>
</comment>
<evidence type="ECO:0000313" key="15">
    <source>
        <dbReference type="Proteomes" id="UP000028945"/>
    </source>
</evidence>
<dbReference type="Pfam" id="PF01715">
    <property type="entry name" value="IPPT"/>
    <property type="match status" value="1"/>
</dbReference>
<sequence>MSSIICITGPTAAGKSASVLALKDYYPIEIINVDSATIYRQMDIGTAKPSQDEQRQCPQHLLDIKDPSESYSVAAFVQDCETLITEIQNRGHIPILVGGTMMYYKALKDGIDDLPEANQAIRKTITDTALEQGWAYVHKQLESLDPITAARLSPNDSQRIQRAIEVCLLTGKPMSSLLGKEKKSTHQYQLISLEPSDRGLLHQRIEKRFDQMLEMGFLDEVQALWQRGDLNADLPSIRCVGYRQIWGYLNQEYSLEYARELGIIATRHLAKRQMTWLRSYKDRHIIDCLSPDVVSSVVQQVHHLLNSDNKEF</sequence>
<keyword evidence="7 10" id="KW-0067">ATP-binding</keyword>
<evidence type="ECO:0000256" key="13">
    <source>
        <dbReference type="RuleBase" id="RU003785"/>
    </source>
</evidence>
<dbReference type="STRING" id="1072685.IX83_06420"/>
<keyword evidence="8 10" id="KW-0460">Magnesium</keyword>
<dbReference type="FunFam" id="1.10.20.140:FF:000001">
    <property type="entry name" value="tRNA dimethylallyltransferase"/>
    <property type="match status" value="1"/>
</dbReference>
<evidence type="ECO:0000256" key="6">
    <source>
        <dbReference type="ARBA" id="ARBA00022741"/>
    </source>
</evidence>
<evidence type="ECO:0000256" key="4">
    <source>
        <dbReference type="ARBA" id="ARBA00022679"/>
    </source>
</evidence>
<dbReference type="InterPro" id="IPR018022">
    <property type="entry name" value="IPT"/>
</dbReference>
<evidence type="ECO:0000256" key="7">
    <source>
        <dbReference type="ARBA" id="ARBA00022840"/>
    </source>
</evidence>
<evidence type="ECO:0000256" key="10">
    <source>
        <dbReference type="HAMAP-Rule" id="MF_00185"/>
    </source>
</evidence>
<dbReference type="NCBIfam" id="TIGR00174">
    <property type="entry name" value="miaA"/>
    <property type="match status" value="1"/>
</dbReference>
<dbReference type="EMBL" id="CP009238">
    <property type="protein sequence ID" value="AIL32995.1"/>
    <property type="molecule type" value="Genomic_DNA"/>
</dbReference>
<keyword evidence="5 10" id="KW-0819">tRNA processing</keyword>
<keyword evidence="6 10" id="KW-0547">Nucleotide-binding</keyword>
<gene>
    <name evidence="10" type="primary">miaA</name>
    <name evidence="14" type="ORF">IX83_06420</name>
</gene>
<feature type="region of interest" description="Interaction with substrate tRNA" evidence="10">
    <location>
        <begin position="158"/>
        <end position="162"/>
    </location>
</feature>
<comment type="similarity">
    <text evidence="3 10 13">Belongs to the IPP transferase family.</text>
</comment>
<dbReference type="InterPro" id="IPR039657">
    <property type="entry name" value="Dimethylallyltransferase"/>
</dbReference>
<dbReference type="KEGG" id="bpsi:IX83_06420"/>
<accession>A0A077DDP7</accession>
<feature type="region of interest" description="Interaction with substrate tRNA" evidence="10">
    <location>
        <begin position="34"/>
        <end position="37"/>
    </location>
</feature>
<keyword evidence="15" id="KW-1185">Reference proteome</keyword>
<evidence type="ECO:0000256" key="5">
    <source>
        <dbReference type="ARBA" id="ARBA00022694"/>
    </source>
</evidence>
<reference evidence="14 15" key="1">
    <citation type="journal article" date="2014" name="BMC Genomics">
        <title>A genomic perspective on a new bacterial genus and species from the Alcaligenaceae family, Basilea psittacipulmonis.</title>
        <authorList>
            <person name="Whiteson K.L."/>
            <person name="Hernandez D."/>
            <person name="Lazarevic V."/>
            <person name="Gaia N."/>
            <person name="Farinelli L."/>
            <person name="Francois P."/>
            <person name="Pilo P."/>
            <person name="Frey J."/>
            <person name="Schrenzel J."/>
        </authorList>
    </citation>
    <scope>NUCLEOTIDE SEQUENCE [LARGE SCALE GENOMIC DNA]</scope>
    <source>
        <strain evidence="14 15">DSM 24701</strain>
    </source>
</reference>
<feature type="site" description="Interaction with substrate tRNA" evidence="10">
    <location>
        <position position="122"/>
    </location>
</feature>